<gene>
    <name evidence="1" type="ordered locus">VIT_10s0042g00190</name>
</gene>
<evidence type="ECO:0000313" key="2">
    <source>
        <dbReference type="Proteomes" id="UP000009183"/>
    </source>
</evidence>
<dbReference type="AlphaFoldDB" id="D7TET0"/>
<dbReference type="PaxDb" id="29760-VIT_10s0042g00190.t01"/>
<reference evidence="2" key="1">
    <citation type="journal article" date="2007" name="Nature">
        <title>The grapevine genome sequence suggests ancestral hexaploidization in major angiosperm phyla.</title>
        <authorList>
            <consortium name="The French-Italian Public Consortium for Grapevine Genome Characterization."/>
            <person name="Jaillon O."/>
            <person name="Aury J.-M."/>
            <person name="Noel B."/>
            <person name="Policriti A."/>
            <person name="Clepet C."/>
            <person name="Casagrande A."/>
            <person name="Choisne N."/>
            <person name="Aubourg S."/>
            <person name="Vitulo N."/>
            <person name="Jubin C."/>
            <person name="Vezzi A."/>
            <person name="Legeai F."/>
            <person name="Hugueney P."/>
            <person name="Dasilva C."/>
            <person name="Horner D."/>
            <person name="Mica E."/>
            <person name="Jublot D."/>
            <person name="Poulain J."/>
            <person name="Bruyere C."/>
            <person name="Billault A."/>
            <person name="Segurens B."/>
            <person name="Gouyvenoux M."/>
            <person name="Ugarte E."/>
            <person name="Cattonaro F."/>
            <person name="Anthouard V."/>
            <person name="Vico V."/>
            <person name="Del Fabbro C."/>
            <person name="Alaux M."/>
            <person name="Di Gaspero G."/>
            <person name="Dumas V."/>
            <person name="Felice N."/>
            <person name="Paillard S."/>
            <person name="Juman I."/>
            <person name="Moroldo M."/>
            <person name="Scalabrin S."/>
            <person name="Canaguier A."/>
            <person name="Le Clainche I."/>
            <person name="Malacrida G."/>
            <person name="Durand E."/>
            <person name="Pesole G."/>
            <person name="Laucou V."/>
            <person name="Chatelet P."/>
            <person name="Merdinoglu D."/>
            <person name="Delledonne M."/>
            <person name="Pezzotti M."/>
            <person name="Lecharny A."/>
            <person name="Scarpelli C."/>
            <person name="Artiguenave F."/>
            <person name="Pe M.E."/>
            <person name="Valle G."/>
            <person name="Morgante M."/>
            <person name="Caboche M."/>
            <person name="Adam-Blondon A.-F."/>
            <person name="Weissenbach J."/>
            <person name="Quetier F."/>
            <person name="Wincker P."/>
        </authorList>
    </citation>
    <scope>NUCLEOTIDE SEQUENCE [LARGE SCALE GENOMIC DNA]</scope>
    <source>
        <strain evidence="2">cv. Pinot noir / PN40024</strain>
    </source>
</reference>
<dbReference type="HOGENOM" id="CLU_3400206_0_0_1"/>
<dbReference type="InParanoid" id="D7TET0"/>
<dbReference type="Proteomes" id="UP000009183">
    <property type="component" value="Chromosome 10"/>
</dbReference>
<evidence type="ECO:0000313" key="1">
    <source>
        <dbReference type="EMBL" id="CBI29003.3"/>
    </source>
</evidence>
<protein>
    <submittedName>
        <fullName evidence="1">Uncharacterized protein</fullName>
    </submittedName>
</protein>
<accession>D7TET0</accession>
<keyword evidence="2" id="KW-1185">Reference proteome</keyword>
<proteinExistence type="predicted"/>
<sequence>MTKSPLPTNSRSQYPFLHTLSQIQLWILEMH</sequence>
<organism evidence="1 2">
    <name type="scientific">Vitis vinifera</name>
    <name type="common">Grape</name>
    <dbReference type="NCBI Taxonomy" id="29760"/>
    <lineage>
        <taxon>Eukaryota</taxon>
        <taxon>Viridiplantae</taxon>
        <taxon>Streptophyta</taxon>
        <taxon>Embryophyta</taxon>
        <taxon>Tracheophyta</taxon>
        <taxon>Spermatophyta</taxon>
        <taxon>Magnoliopsida</taxon>
        <taxon>eudicotyledons</taxon>
        <taxon>Gunneridae</taxon>
        <taxon>Pentapetalae</taxon>
        <taxon>rosids</taxon>
        <taxon>Vitales</taxon>
        <taxon>Vitaceae</taxon>
        <taxon>Viteae</taxon>
        <taxon>Vitis</taxon>
    </lineage>
</organism>
<name>D7TET0_VITVI</name>
<dbReference type="EMBL" id="FN595766">
    <property type="protein sequence ID" value="CBI29003.3"/>
    <property type="molecule type" value="Genomic_DNA"/>
</dbReference>